<dbReference type="AlphaFoldDB" id="A0A8H7PWQ0"/>
<comment type="cofactor">
    <cofactor evidence="1">
        <name>Mg(2+)</name>
        <dbReference type="ChEBI" id="CHEBI:18420"/>
    </cofactor>
</comment>
<dbReference type="PANTHER" id="PTHR47560">
    <property type="entry name" value="EXPRESSED PROTEIN"/>
    <property type="match status" value="1"/>
</dbReference>
<keyword evidence="6" id="KW-0342">GTP-binding</keyword>
<evidence type="ECO:0000256" key="5">
    <source>
        <dbReference type="ARBA" id="ARBA00022842"/>
    </source>
</evidence>
<dbReference type="GO" id="GO:0046872">
    <property type="term" value="F:metal ion binding"/>
    <property type="evidence" value="ECO:0007669"/>
    <property type="project" value="UniProtKB-KW"/>
</dbReference>
<keyword evidence="10" id="KW-1185">Reference proteome</keyword>
<feature type="domain" description="EngB-type G" evidence="8">
    <location>
        <begin position="113"/>
        <end position="287"/>
    </location>
</feature>
<accession>A0A8H7PWQ0</accession>
<keyword evidence="4" id="KW-0547">Nucleotide-binding</keyword>
<dbReference type="GO" id="GO:0005525">
    <property type="term" value="F:GTP binding"/>
    <property type="evidence" value="ECO:0007669"/>
    <property type="project" value="UniProtKB-KW"/>
</dbReference>
<dbReference type="Gene3D" id="3.40.50.300">
    <property type="entry name" value="P-loop containing nucleotide triphosphate hydrolases"/>
    <property type="match status" value="1"/>
</dbReference>
<dbReference type="InterPro" id="IPR005225">
    <property type="entry name" value="Small_GTP-bd"/>
</dbReference>
<dbReference type="HAMAP" id="MF_00321">
    <property type="entry name" value="GTPase_EngB"/>
    <property type="match status" value="1"/>
</dbReference>
<name>A0A8H7PWQ0_MORIS</name>
<dbReference type="InterPro" id="IPR030393">
    <property type="entry name" value="G_ENGB_dom"/>
</dbReference>
<comment type="caution">
    <text evidence="9">The sequence shown here is derived from an EMBL/GenBank/DDBJ whole genome shotgun (WGS) entry which is preliminary data.</text>
</comment>
<evidence type="ECO:0000256" key="6">
    <source>
        <dbReference type="ARBA" id="ARBA00023134"/>
    </source>
</evidence>
<dbReference type="Proteomes" id="UP000654370">
    <property type="component" value="Unassembled WGS sequence"/>
</dbReference>
<keyword evidence="3" id="KW-0479">Metal-binding</keyword>
<dbReference type="NCBIfam" id="TIGR03598">
    <property type="entry name" value="GTPase_YsxC"/>
    <property type="match status" value="1"/>
</dbReference>
<dbReference type="Pfam" id="PF01926">
    <property type="entry name" value="MMR_HSR1"/>
    <property type="match status" value="1"/>
</dbReference>
<dbReference type="PANTHER" id="PTHR47560:SF1">
    <property type="entry name" value="EXPRESSED PROTEIN"/>
    <property type="match status" value="1"/>
</dbReference>
<evidence type="ECO:0000256" key="1">
    <source>
        <dbReference type="ARBA" id="ARBA00001946"/>
    </source>
</evidence>
<organism evidence="9 10">
    <name type="scientific">Mortierella isabellina</name>
    <name type="common">Filamentous fungus</name>
    <name type="synonym">Umbelopsis isabellina</name>
    <dbReference type="NCBI Taxonomy" id="91625"/>
    <lineage>
        <taxon>Eukaryota</taxon>
        <taxon>Fungi</taxon>
        <taxon>Fungi incertae sedis</taxon>
        <taxon>Mucoromycota</taxon>
        <taxon>Mucoromycotina</taxon>
        <taxon>Umbelopsidomycetes</taxon>
        <taxon>Umbelopsidales</taxon>
        <taxon>Umbelopsidaceae</taxon>
        <taxon>Umbelopsis</taxon>
    </lineage>
</organism>
<evidence type="ECO:0000256" key="2">
    <source>
        <dbReference type="ARBA" id="ARBA00009638"/>
    </source>
</evidence>
<gene>
    <name evidence="9" type="ORF">INT43_008811</name>
</gene>
<dbReference type="InterPro" id="IPR019987">
    <property type="entry name" value="GTP-bd_ribosome_bio_YsxC"/>
</dbReference>
<evidence type="ECO:0000313" key="10">
    <source>
        <dbReference type="Proteomes" id="UP000654370"/>
    </source>
</evidence>
<reference evidence="9" key="1">
    <citation type="submission" date="2020-12" db="EMBL/GenBank/DDBJ databases">
        <title>Metabolic potential, ecology and presence of endohyphal bacteria is reflected in genomic diversity of Mucoromycotina.</title>
        <authorList>
            <person name="Muszewska A."/>
            <person name="Okrasinska A."/>
            <person name="Steczkiewicz K."/>
            <person name="Drgas O."/>
            <person name="Orlowska M."/>
            <person name="Perlinska-Lenart U."/>
            <person name="Aleksandrzak-Piekarczyk T."/>
            <person name="Szatraj K."/>
            <person name="Zielenkiewicz U."/>
            <person name="Pilsyk S."/>
            <person name="Malc E."/>
            <person name="Mieczkowski P."/>
            <person name="Kruszewska J.S."/>
            <person name="Biernat P."/>
            <person name="Pawlowska J."/>
        </authorList>
    </citation>
    <scope>NUCLEOTIDE SEQUENCE</scope>
    <source>
        <strain evidence="9">WA0000067209</strain>
    </source>
</reference>
<dbReference type="NCBIfam" id="TIGR00231">
    <property type="entry name" value="small_GTP"/>
    <property type="match status" value="1"/>
</dbReference>
<dbReference type="SUPFAM" id="SSF52540">
    <property type="entry name" value="P-loop containing nucleoside triphosphate hydrolases"/>
    <property type="match status" value="1"/>
</dbReference>
<evidence type="ECO:0000256" key="4">
    <source>
        <dbReference type="ARBA" id="ARBA00022741"/>
    </source>
</evidence>
<feature type="region of interest" description="Disordered" evidence="7">
    <location>
        <begin position="293"/>
        <end position="315"/>
    </location>
</feature>
<proteinExistence type="inferred from homology"/>
<dbReference type="InterPro" id="IPR006073">
    <property type="entry name" value="GTP-bd"/>
</dbReference>
<sequence>MSLKWSKTLMLNAFSNLPRRSTICARALVVPAKSTKQLSNRQKFNQIQPPPSVFSKLAKLGFGELRRTGRYAAIRKANLSKSNEKNVVEPEYKFPLLAFFAGAKIPSSIPPESISEIAFVGRSNVGKSSLINALAQSSTVRTSDKPGLTQQLNFYSVGRLFNIVDMPGYGFAFVDEEQRRQWRELMETYMQNRSTLKRLYVVIDARHGLKVADKEFLTMLDSSKVSFQLVLTKCDLVILPTLARRYMLMLQDLRQYKRAQKDVFLVSSRNNAGINHLRKDVLRSVGQLRSEQYYEDKTERQREKEQKEKKLMSRK</sequence>
<dbReference type="PROSITE" id="PS51706">
    <property type="entry name" value="G_ENGB"/>
    <property type="match status" value="1"/>
</dbReference>
<evidence type="ECO:0000256" key="7">
    <source>
        <dbReference type="SAM" id="MobiDB-lite"/>
    </source>
</evidence>
<dbReference type="EMBL" id="JAEPQZ010000005">
    <property type="protein sequence ID" value="KAG2181228.1"/>
    <property type="molecule type" value="Genomic_DNA"/>
</dbReference>
<dbReference type="OrthoDB" id="391988at2759"/>
<evidence type="ECO:0000259" key="8">
    <source>
        <dbReference type="PROSITE" id="PS51706"/>
    </source>
</evidence>
<protein>
    <recommendedName>
        <fullName evidence="8">EngB-type G domain-containing protein</fullName>
    </recommendedName>
</protein>
<keyword evidence="5" id="KW-0460">Magnesium</keyword>
<dbReference type="InterPro" id="IPR027417">
    <property type="entry name" value="P-loop_NTPase"/>
</dbReference>
<evidence type="ECO:0000256" key="3">
    <source>
        <dbReference type="ARBA" id="ARBA00022723"/>
    </source>
</evidence>
<comment type="similarity">
    <text evidence="2">Belongs to the TRAFAC class TrmE-Era-EngA-EngB-Septin-like GTPase superfamily. EngB GTPase family.</text>
</comment>
<dbReference type="CDD" id="cd01876">
    <property type="entry name" value="YihA_EngB"/>
    <property type="match status" value="1"/>
</dbReference>
<evidence type="ECO:0000313" key="9">
    <source>
        <dbReference type="EMBL" id="KAG2181228.1"/>
    </source>
</evidence>